<evidence type="ECO:0000256" key="3">
    <source>
        <dbReference type="ARBA" id="ARBA00023194"/>
    </source>
</evidence>
<keyword evidence="2" id="KW-0663">Pyridoxal phosphate</keyword>
<evidence type="ECO:0000256" key="2">
    <source>
        <dbReference type="ARBA" id="ARBA00022898"/>
    </source>
</evidence>
<dbReference type="PANTHER" id="PTHR43586">
    <property type="entry name" value="CYSTEINE DESULFURASE"/>
    <property type="match status" value="1"/>
</dbReference>
<name>A0A7W3ZED6_9PSEU</name>
<dbReference type="GO" id="GO:0008483">
    <property type="term" value="F:transaminase activity"/>
    <property type="evidence" value="ECO:0007669"/>
    <property type="project" value="UniProtKB-KW"/>
</dbReference>
<dbReference type="AlphaFoldDB" id="A0A7W3ZED6"/>
<accession>A0A7W3ZED6</accession>
<dbReference type="InterPro" id="IPR020578">
    <property type="entry name" value="Aminotrans_V_PyrdxlP_BS"/>
</dbReference>
<evidence type="ECO:0000313" key="8">
    <source>
        <dbReference type="Proteomes" id="UP000526734"/>
    </source>
</evidence>
<keyword evidence="8" id="KW-1185">Reference proteome</keyword>
<keyword evidence="7" id="KW-0032">Aminotransferase</keyword>
<dbReference type="RefSeq" id="WP_182895157.1">
    <property type="nucleotide sequence ID" value="NZ_JACGZW010000013.1"/>
</dbReference>
<dbReference type="Proteomes" id="UP000526734">
    <property type="component" value="Unassembled WGS sequence"/>
</dbReference>
<reference evidence="7 8" key="1">
    <citation type="submission" date="2020-08" db="EMBL/GenBank/DDBJ databases">
        <title>Amycolatopsis sp. nov. DR6-1 isolated from Dendrobium heterocarpum.</title>
        <authorList>
            <person name="Tedsree N."/>
            <person name="Kuncharoen N."/>
            <person name="Likhitwitayawuid K."/>
            <person name="Tanasupawat S."/>
        </authorList>
    </citation>
    <scope>NUCLEOTIDE SEQUENCE [LARGE SCALE GENOMIC DNA]</scope>
    <source>
        <strain evidence="7 8">DR6-1</strain>
    </source>
</reference>
<comment type="cofactor">
    <cofactor evidence="1 5">
        <name>pyridoxal 5'-phosphate</name>
        <dbReference type="ChEBI" id="CHEBI:597326"/>
    </cofactor>
</comment>
<gene>
    <name evidence="7" type="ORF">H4281_35080</name>
</gene>
<feature type="domain" description="Aminotransferase class V" evidence="6">
    <location>
        <begin position="31"/>
        <end position="396"/>
    </location>
</feature>
<keyword evidence="3" id="KW-0045">Antibiotic biosynthesis</keyword>
<protein>
    <submittedName>
        <fullName evidence="7">Aminotransferase class V-fold PLP-dependent enzyme</fullName>
    </submittedName>
</protein>
<dbReference type="GO" id="GO:0017000">
    <property type="term" value="P:antibiotic biosynthetic process"/>
    <property type="evidence" value="ECO:0007669"/>
    <property type="project" value="UniProtKB-KW"/>
</dbReference>
<organism evidence="7 8">
    <name type="scientific">Amycolatopsis dendrobii</name>
    <dbReference type="NCBI Taxonomy" id="2760662"/>
    <lineage>
        <taxon>Bacteria</taxon>
        <taxon>Bacillati</taxon>
        <taxon>Actinomycetota</taxon>
        <taxon>Actinomycetes</taxon>
        <taxon>Pseudonocardiales</taxon>
        <taxon>Pseudonocardiaceae</taxon>
        <taxon>Amycolatopsis</taxon>
    </lineage>
</organism>
<dbReference type="Pfam" id="PF00266">
    <property type="entry name" value="Aminotran_5"/>
    <property type="match status" value="1"/>
</dbReference>
<dbReference type="InterPro" id="IPR000192">
    <property type="entry name" value="Aminotrans_V_dom"/>
</dbReference>
<proteinExistence type="inferred from homology"/>
<comment type="similarity">
    <text evidence="4">Belongs to the class-V pyridoxal-phosphate-dependent aminotransferase family.</text>
</comment>
<comment type="caution">
    <text evidence="7">The sequence shown here is derived from an EMBL/GenBank/DDBJ whole genome shotgun (WGS) entry which is preliminary data.</text>
</comment>
<evidence type="ECO:0000256" key="5">
    <source>
        <dbReference type="RuleBase" id="RU004504"/>
    </source>
</evidence>
<dbReference type="EMBL" id="JACGZW010000013">
    <property type="protein sequence ID" value="MBB1158400.1"/>
    <property type="molecule type" value="Genomic_DNA"/>
</dbReference>
<sequence length="408" mass="43683">MELADPEAVGGAARFDIARARAETAGCGGVIHLNNAGSALMPGPVLDRVVGHLELEARIGGYEAAELAEAEVSGVYESAGALLGCLPSEVALTENASRAWQAAVQAVPLAAGDRIVVGAAEYVSNHLVLQAVREATGATVTVVPDDEHGRFDVEFFRGVLDERTKLVALTHVPVYGGPVNPVREVGGLLRDAPAFYLVDACQTAGQLRLDVAAIGCDLLTAAGRKYLRGPRGTGLLYVNSARMPELRGACLDTRGLRWSGNGEVSARQDARLFESWEASFAIRLGLGAAIDYALAWGLDAIWERIRLLSARLTERLGYVPGVLLPDNAAVAPSGLVRFRLPGADPHRIRRELRRGGVNVSVSERELAPLDPAQRRETAQLRASVHYYNTEDEIDRFGDALELLLKKDA</sequence>
<evidence type="ECO:0000256" key="4">
    <source>
        <dbReference type="RuleBase" id="RU004075"/>
    </source>
</evidence>
<evidence type="ECO:0000313" key="7">
    <source>
        <dbReference type="EMBL" id="MBB1158400.1"/>
    </source>
</evidence>
<dbReference type="PANTHER" id="PTHR43586:SF24">
    <property type="entry name" value="BLR4730 PROTEIN"/>
    <property type="match status" value="1"/>
</dbReference>
<dbReference type="InterPro" id="IPR015422">
    <property type="entry name" value="PyrdxlP-dep_Trfase_small"/>
</dbReference>
<evidence type="ECO:0000259" key="6">
    <source>
        <dbReference type="Pfam" id="PF00266"/>
    </source>
</evidence>
<dbReference type="InterPro" id="IPR015424">
    <property type="entry name" value="PyrdxlP-dep_Trfase"/>
</dbReference>
<keyword evidence="7" id="KW-0808">Transferase</keyword>
<evidence type="ECO:0000256" key="1">
    <source>
        <dbReference type="ARBA" id="ARBA00001933"/>
    </source>
</evidence>
<dbReference type="InterPro" id="IPR015421">
    <property type="entry name" value="PyrdxlP-dep_Trfase_major"/>
</dbReference>
<dbReference type="Gene3D" id="3.90.1150.10">
    <property type="entry name" value="Aspartate Aminotransferase, domain 1"/>
    <property type="match status" value="1"/>
</dbReference>
<dbReference type="SUPFAM" id="SSF53383">
    <property type="entry name" value="PLP-dependent transferases"/>
    <property type="match status" value="1"/>
</dbReference>
<dbReference type="PROSITE" id="PS00595">
    <property type="entry name" value="AA_TRANSFER_CLASS_5"/>
    <property type="match status" value="1"/>
</dbReference>
<dbReference type="Gene3D" id="3.40.640.10">
    <property type="entry name" value="Type I PLP-dependent aspartate aminotransferase-like (Major domain)"/>
    <property type="match status" value="1"/>
</dbReference>